<evidence type="ECO:0000259" key="5">
    <source>
        <dbReference type="PROSITE" id="PS51891"/>
    </source>
</evidence>
<dbReference type="GO" id="GO:0016846">
    <property type="term" value="F:carbon-sulfur lyase activity"/>
    <property type="evidence" value="ECO:0007669"/>
    <property type="project" value="InterPro"/>
</dbReference>
<dbReference type="PROSITE" id="PS51891">
    <property type="entry name" value="CENP_V_GFA"/>
    <property type="match status" value="1"/>
</dbReference>
<dbReference type="InterPro" id="IPR011057">
    <property type="entry name" value="Mss4-like_sf"/>
</dbReference>
<reference evidence="6" key="2">
    <citation type="submission" date="2023-01" db="EMBL/GenBank/DDBJ databases">
        <authorList>
            <person name="Petersen C."/>
        </authorList>
    </citation>
    <scope>NUCLEOTIDE SEQUENCE</scope>
    <source>
        <strain evidence="6">IBT 15450</strain>
    </source>
</reference>
<gene>
    <name evidence="6" type="ORF">N7460_002288</name>
</gene>
<dbReference type="AlphaFoldDB" id="A0AAD6IKH6"/>
<organism evidence="6 7">
    <name type="scientific">Penicillium canescens</name>
    <dbReference type="NCBI Taxonomy" id="5083"/>
    <lineage>
        <taxon>Eukaryota</taxon>
        <taxon>Fungi</taxon>
        <taxon>Dikarya</taxon>
        <taxon>Ascomycota</taxon>
        <taxon>Pezizomycotina</taxon>
        <taxon>Eurotiomycetes</taxon>
        <taxon>Eurotiomycetidae</taxon>
        <taxon>Eurotiales</taxon>
        <taxon>Aspergillaceae</taxon>
        <taxon>Penicillium</taxon>
    </lineage>
</organism>
<evidence type="ECO:0000256" key="3">
    <source>
        <dbReference type="ARBA" id="ARBA00022833"/>
    </source>
</evidence>
<accession>A0AAD6IKH6</accession>
<evidence type="ECO:0000313" key="7">
    <source>
        <dbReference type="Proteomes" id="UP001219568"/>
    </source>
</evidence>
<evidence type="ECO:0000313" key="6">
    <source>
        <dbReference type="EMBL" id="KAJ6051754.1"/>
    </source>
</evidence>
<keyword evidence="2" id="KW-0479">Metal-binding</keyword>
<evidence type="ECO:0000256" key="1">
    <source>
        <dbReference type="ARBA" id="ARBA00005495"/>
    </source>
</evidence>
<dbReference type="PANTHER" id="PTHR33337:SF8">
    <property type="entry name" value="CENP-V_GFA DOMAIN-CONTAINING PROTEIN"/>
    <property type="match status" value="1"/>
</dbReference>
<protein>
    <recommendedName>
        <fullName evidence="5">CENP-V/GFA domain-containing protein</fullName>
    </recommendedName>
</protein>
<name>A0AAD6IKH6_PENCN</name>
<dbReference type="EMBL" id="JAQJZL010000002">
    <property type="protein sequence ID" value="KAJ6051754.1"/>
    <property type="molecule type" value="Genomic_DNA"/>
</dbReference>
<comment type="similarity">
    <text evidence="1">Belongs to the Gfa family.</text>
</comment>
<dbReference type="Proteomes" id="UP001219568">
    <property type="component" value="Unassembled WGS sequence"/>
</dbReference>
<feature type="domain" description="CENP-V/GFA" evidence="5">
    <location>
        <begin position="24"/>
        <end position="144"/>
    </location>
</feature>
<sequence>MSSDKSKPYIPLAGGADDGWSKEHQATATCYCGAVQLAFPTEGPGLVGTFLCHCSDCRKITASMFASNFIIADAYLKHLRGRENLKTYSQSRTIASGKSMTNFFCSTCGSLMYRVGEAFPGHSILRIGTVDDFNLHETKLRPRTEQYTKDRVGWLRRVEGVRQVSGSAYSPKRREAKSSL</sequence>
<keyword evidence="7" id="KW-1185">Reference proteome</keyword>
<reference evidence="6" key="1">
    <citation type="journal article" date="2023" name="IMA Fungus">
        <title>Comparative genomic study of the Penicillium genus elucidates a diverse pangenome and 15 lateral gene transfer events.</title>
        <authorList>
            <person name="Petersen C."/>
            <person name="Sorensen T."/>
            <person name="Nielsen M.R."/>
            <person name="Sondergaard T.E."/>
            <person name="Sorensen J.L."/>
            <person name="Fitzpatrick D.A."/>
            <person name="Frisvad J.C."/>
            <person name="Nielsen K.L."/>
        </authorList>
    </citation>
    <scope>NUCLEOTIDE SEQUENCE</scope>
    <source>
        <strain evidence="6">IBT 15450</strain>
    </source>
</reference>
<keyword evidence="3" id="KW-0862">Zinc</keyword>
<dbReference type="SUPFAM" id="SSF51316">
    <property type="entry name" value="Mss4-like"/>
    <property type="match status" value="1"/>
</dbReference>
<keyword evidence="4" id="KW-0456">Lyase</keyword>
<dbReference type="GO" id="GO:0046872">
    <property type="term" value="F:metal ion binding"/>
    <property type="evidence" value="ECO:0007669"/>
    <property type="project" value="UniProtKB-KW"/>
</dbReference>
<proteinExistence type="inferred from homology"/>
<dbReference type="Pfam" id="PF04828">
    <property type="entry name" value="GFA"/>
    <property type="match status" value="1"/>
</dbReference>
<evidence type="ECO:0000256" key="4">
    <source>
        <dbReference type="ARBA" id="ARBA00023239"/>
    </source>
</evidence>
<evidence type="ECO:0000256" key="2">
    <source>
        <dbReference type="ARBA" id="ARBA00022723"/>
    </source>
</evidence>
<dbReference type="Gene3D" id="3.90.1590.10">
    <property type="entry name" value="glutathione-dependent formaldehyde- activating enzyme (gfa)"/>
    <property type="match status" value="1"/>
</dbReference>
<dbReference type="InterPro" id="IPR006913">
    <property type="entry name" value="CENP-V/GFA"/>
</dbReference>
<dbReference type="PANTHER" id="PTHR33337">
    <property type="entry name" value="GFA DOMAIN-CONTAINING PROTEIN"/>
    <property type="match status" value="1"/>
</dbReference>
<comment type="caution">
    <text evidence="6">The sequence shown here is derived from an EMBL/GenBank/DDBJ whole genome shotgun (WGS) entry which is preliminary data.</text>
</comment>